<organism evidence="3 4">
    <name type="scientific">Pseudonocardia humida</name>
    <dbReference type="NCBI Taxonomy" id="2800819"/>
    <lineage>
        <taxon>Bacteria</taxon>
        <taxon>Bacillati</taxon>
        <taxon>Actinomycetota</taxon>
        <taxon>Actinomycetes</taxon>
        <taxon>Pseudonocardiales</taxon>
        <taxon>Pseudonocardiaceae</taxon>
        <taxon>Pseudonocardia</taxon>
    </lineage>
</organism>
<keyword evidence="1" id="KW-1133">Transmembrane helix</keyword>
<sequence length="383" mass="39482">MTAPGTAGVRDLGAAWRAARAPVAIGAVVLAVAVLIALLTDRAPASHLDPAAPEEEGSRAVAVLLGERGVAVHEVGRAAEVPAGAGATVLVPFPERLSPTQLDAVRTSAADVVLVAPEAEVLAALAPGIELVAREEPVEVREPVCALPAAVRAGAVSLGGYHFRAGPDAGRATTCYATDHGSPLVQVERDGRTVTALGSADVLLNRALAEEGNAALALSLLGEHPRLAWFRPVPEGPPPGADRSVLELVPAGWWWGAAQLAIAVALLAAWRARRLGPVVTEPLPVVVRSAEAAEGRARLYRRAGDRGHAAEVLRGAARARLVALLGLPDDAEPAAVVRAVAGRSDHSITEVSHLLYGPAPVDDAGLVALAETLDRYEAEVRRS</sequence>
<dbReference type="Proteomes" id="UP001165283">
    <property type="component" value="Unassembled WGS sequence"/>
</dbReference>
<evidence type="ECO:0000313" key="3">
    <source>
        <dbReference type="EMBL" id="MCO1655586.1"/>
    </source>
</evidence>
<feature type="domain" description="DUF4350" evidence="2">
    <location>
        <begin position="53"/>
        <end position="221"/>
    </location>
</feature>
<accession>A0ABT0ZXZ6</accession>
<dbReference type="EMBL" id="JAGSOV010000023">
    <property type="protein sequence ID" value="MCO1655586.1"/>
    <property type="molecule type" value="Genomic_DNA"/>
</dbReference>
<comment type="caution">
    <text evidence="3">The sequence shown here is derived from an EMBL/GenBank/DDBJ whole genome shotgun (WGS) entry which is preliminary data.</text>
</comment>
<keyword evidence="1" id="KW-0472">Membrane</keyword>
<name>A0ABT0ZXZ6_9PSEU</name>
<keyword evidence="1" id="KW-0812">Transmembrane</keyword>
<evidence type="ECO:0000259" key="2">
    <source>
        <dbReference type="Pfam" id="PF14258"/>
    </source>
</evidence>
<protein>
    <submittedName>
        <fullName evidence="3">DUF4350 domain-containing protein</fullName>
    </submittedName>
</protein>
<dbReference type="RefSeq" id="WP_252437471.1">
    <property type="nucleotide sequence ID" value="NZ_JAGSOV010000023.1"/>
</dbReference>
<reference evidence="3" key="1">
    <citation type="submission" date="2021-04" db="EMBL/GenBank/DDBJ databases">
        <title>Pseudonocardia sp. nov., isolated from sandy soil of mangrove forest.</title>
        <authorList>
            <person name="Zan Z."/>
            <person name="Huang R."/>
            <person name="Liu W."/>
        </authorList>
    </citation>
    <scope>NUCLEOTIDE SEQUENCE</scope>
    <source>
        <strain evidence="3">S2-4</strain>
    </source>
</reference>
<evidence type="ECO:0000256" key="1">
    <source>
        <dbReference type="SAM" id="Phobius"/>
    </source>
</evidence>
<keyword evidence="4" id="KW-1185">Reference proteome</keyword>
<gene>
    <name evidence="3" type="ORF">KDL28_11035</name>
</gene>
<evidence type="ECO:0000313" key="4">
    <source>
        <dbReference type="Proteomes" id="UP001165283"/>
    </source>
</evidence>
<feature type="transmembrane region" description="Helical" evidence="1">
    <location>
        <begin position="21"/>
        <end position="40"/>
    </location>
</feature>
<dbReference type="InterPro" id="IPR025646">
    <property type="entry name" value="DUF4350"/>
</dbReference>
<dbReference type="Pfam" id="PF14258">
    <property type="entry name" value="DUF4350"/>
    <property type="match status" value="1"/>
</dbReference>
<proteinExistence type="predicted"/>